<keyword evidence="5 11" id="KW-0812">Transmembrane</keyword>
<evidence type="ECO:0000256" key="4">
    <source>
        <dbReference type="ARBA" id="ARBA00022670"/>
    </source>
</evidence>
<name>A0A0K1W0T2_9MOLU</name>
<keyword evidence="14" id="KW-1185">Reference proteome</keyword>
<keyword evidence="7" id="KW-0862">Zinc</keyword>
<organism evidence="13 14">
    <name type="scientific">Spiroplasma litorale</name>
    <dbReference type="NCBI Taxonomy" id="216942"/>
    <lineage>
        <taxon>Bacteria</taxon>
        <taxon>Bacillati</taxon>
        <taxon>Mycoplasmatota</taxon>
        <taxon>Mollicutes</taxon>
        <taxon>Entomoplasmatales</taxon>
        <taxon>Spiroplasmataceae</taxon>
        <taxon>Spiroplasma</taxon>
    </lineage>
</organism>
<dbReference type="RefSeq" id="WP_075058030.1">
    <property type="nucleotide sequence ID" value="NZ_CP012357.1"/>
</dbReference>
<sequence length="403" mass="45396">MSAGMIILGIIVGIFTLLIIITIHELGHFIVAKISKAYVYEFSIGFGPKIFSIKTKETWVTFRAIPLGGYCSIASDKVEPPKGRENEIVPDERKLDYIARWKKMFFILAGPFINLLLAIFLFSIIFAAVQHKKNDMTFFGSIYDQEKVAAKAIKDAEGNINYVGQEFVIWGFKLTSKERNDENPIFDNICKNKDQSNCENSINYKENDKAVNYKKTVYNFIDNLKKIEDNDTDVKIEFSYKEVNKYHGYAISEIKYTNKFSIEKGETVGISPPTRLYENAGAAYGAGWIEAFDSSVTFLKAIGNLFIGNFGGLAGPVGVAKQTAQVLNSAEDYFLFAAAISANLFIFNLLFFPPLDGYRLIENFLEMILKRELSLKYKIIANTIGFVVFLLLIIIVTVKDIIG</sequence>
<evidence type="ECO:0000256" key="3">
    <source>
        <dbReference type="ARBA" id="ARBA00007931"/>
    </source>
</evidence>
<keyword evidence="4 13" id="KW-0645">Protease</keyword>
<evidence type="ECO:0000313" key="14">
    <source>
        <dbReference type="Proteomes" id="UP000067476"/>
    </source>
</evidence>
<dbReference type="InterPro" id="IPR008915">
    <property type="entry name" value="Peptidase_M50"/>
</dbReference>
<evidence type="ECO:0000256" key="1">
    <source>
        <dbReference type="ARBA" id="ARBA00001947"/>
    </source>
</evidence>
<evidence type="ECO:0000256" key="8">
    <source>
        <dbReference type="ARBA" id="ARBA00022989"/>
    </source>
</evidence>
<evidence type="ECO:0000313" key="13">
    <source>
        <dbReference type="EMBL" id="AKX33935.1"/>
    </source>
</evidence>
<comment type="subcellular location">
    <subcellularLocation>
        <location evidence="2">Membrane</location>
        <topology evidence="2">Multi-pass membrane protein</topology>
    </subcellularLocation>
</comment>
<dbReference type="PATRIC" id="fig|216942.3.peg.283"/>
<proteinExistence type="inferred from homology"/>
<protein>
    <submittedName>
        <fullName evidence="13">Inner membrane zinc metalloprotease</fullName>
    </submittedName>
</protein>
<dbReference type="AlphaFoldDB" id="A0A0K1W0T2"/>
<feature type="transmembrane region" description="Helical" evidence="11">
    <location>
        <begin position="379"/>
        <end position="398"/>
    </location>
</feature>
<dbReference type="STRING" id="216942.SLITO_v1c02800"/>
<evidence type="ECO:0000256" key="9">
    <source>
        <dbReference type="ARBA" id="ARBA00023049"/>
    </source>
</evidence>
<accession>A0A0K1W0T2</accession>
<dbReference type="PANTHER" id="PTHR42837">
    <property type="entry name" value="REGULATOR OF SIGMA-E PROTEASE RSEP"/>
    <property type="match status" value="1"/>
</dbReference>
<dbReference type="GO" id="GO:0006508">
    <property type="term" value="P:proteolysis"/>
    <property type="evidence" value="ECO:0007669"/>
    <property type="project" value="UniProtKB-KW"/>
</dbReference>
<dbReference type="PANTHER" id="PTHR42837:SF2">
    <property type="entry name" value="MEMBRANE METALLOPROTEASE ARASP2, CHLOROPLASTIC-RELATED"/>
    <property type="match status" value="1"/>
</dbReference>
<keyword evidence="10 11" id="KW-0472">Membrane</keyword>
<evidence type="ECO:0000256" key="10">
    <source>
        <dbReference type="ARBA" id="ARBA00023136"/>
    </source>
</evidence>
<keyword evidence="8 11" id="KW-1133">Transmembrane helix</keyword>
<dbReference type="Proteomes" id="UP000067476">
    <property type="component" value="Chromosome"/>
</dbReference>
<dbReference type="GO" id="GO:0004222">
    <property type="term" value="F:metalloendopeptidase activity"/>
    <property type="evidence" value="ECO:0007669"/>
    <property type="project" value="InterPro"/>
</dbReference>
<keyword evidence="6" id="KW-0378">Hydrolase</keyword>
<evidence type="ECO:0000256" key="6">
    <source>
        <dbReference type="ARBA" id="ARBA00022801"/>
    </source>
</evidence>
<dbReference type="OrthoDB" id="9782003at2"/>
<dbReference type="Pfam" id="PF02163">
    <property type="entry name" value="Peptidase_M50"/>
    <property type="match status" value="1"/>
</dbReference>
<dbReference type="EMBL" id="CP012357">
    <property type="protein sequence ID" value="AKX33935.1"/>
    <property type="molecule type" value="Genomic_DNA"/>
</dbReference>
<feature type="transmembrane region" description="Helical" evidence="11">
    <location>
        <begin position="6"/>
        <end position="26"/>
    </location>
</feature>
<evidence type="ECO:0000256" key="7">
    <source>
        <dbReference type="ARBA" id="ARBA00022833"/>
    </source>
</evidence>
<comment type="similarity">
    <text evidence="3">Belongs to the peptidase M50B family.</text>
</comment>
<evidence type="ECO:0000256" key="2">
    <source>
        <dbReference type="ARBA" id="ARBA00004141"/>
    </source>
</evidence>
<dbReference type="KEGG" id="sll:SLITO_v1c02800"/>
<feature type="domain" description="Peptidase M50" evidence="12">
    <location>
        <begin position="13"/>
        <end position="392"/>
    </location>
</feature>
<dbReference type="GO" id="GO:0016020">
    <property type="term" value="C:membrane"/>
    <property type="evidence" value="ECO:0007669"/>
    <property type="project" value="UniProtKB-SubCell"/>
</dbReference>
<evidence type="ECO:0000256" key="5">
    <source>
        <dbReference type="ARBA" id="ARBA00022692"/>
    </source>
</evidence>
<dbReference type="InterPro" id="IPR004387">
    <property type="entry name" value="Pept_M50_Zn"/>
</dbReference>
<feature type="transmembrane region" description="Helical" evidence="11">
    <location>
        <begin position="104"/>
        <end position="129"/>
    </location>
</feature>
<feature type="transmembrane region" description="Helical" evidence="11">
    <location>
        <begin position="333"/>
        <end position="358"/>
    </location>
</feature>
<evidence type="ECO:0000259" key="12">
    <source>
        <dbReference type="Pfam" id="PF02163"/>
    </source>
</evidence>
<comment type="cofactor">
    <cofactor evidence="1">
        <name>Zn(2+)</name>
        <dbReference type="ChEBI" id="CHEBI:29105"/>
    </cofactor>
</comment>
<gene>
    <name evidence="13" type="primary">rseP</name>
    <name evidence="13" type="ORF">SLITO_v1c02800</name>
</gene>
<dbReference type="CDD" id="cd06163">
    <property type="entry name" value="S2P-M50_PDZ_RseP-like"/>
    <property type="match status" value="1"/>
</dbReference>
<keyword evidence="9 13" id="KW-0482">Metalloprotease</keyword>
<reference evidence="13 14" key="1">
    <citation type="journal article" date="2015" name="Genome Announc.">
        <title>Complete Genome Sequence of Spiroplasma litorale TN-1T (DSM 21781), a Bacterium Isolated from a Green-Eyed Horsefly (Tabanus nigrovittatus).</title>
        <authorList>
            <person name="Lo W.S."/>
            <person name="Lai Y.C."/>
            <person name="Lien Y.W."/>
            <person name="Wang T.H."/>
            <person name="Kuo C.H."/>
        </authorList>
    </citation>
    <scope>NUCLEOTIDE SEQUENCE [LARGE SCALE GENOMIC DNA]</scope>
    <source>
        <strain evidence="13 14">TN-1</strain>
    </source>
</reference>
<evidence type="ECO:0000256" key="11">
    <source>
        <dbReference type="SAM" id="Phobius"/>
    </source>
</evidence>